<keyword evidence="1" id="KW-0051">Antiviral defense</keyword>
<dbReference type="EMBL" id="JBHSQI010000009">
    <property type="protein sequence ID" value="MFC6154909.1"/>
    <property type="molecule type" value="Genomic_DNA"/>
</dbReference>
<sequence>MTTLSEGIDRYLEARAPKEWHKAEVRQHRERVREIIGSKHRLMGFFQSGSFQHGTAVMPYSDVDYIARIHYEDRPQSSNTILNNLRDLLRSELWEATVTVSRPAVTLNFPGLLPYYEITPAYLERGTTDEDRVLLIPAPGGGWREAAPQAHNKIVASLDRQHDGDVRETARLLKAWKYQHSVSISSFYLEMRAAEFAKNHDTVYPFTAVRSIVTTLVNQGLPAMNDPARLVARISPCSGESARASAMADLRRFKKSIDAAHSAWLTNDRWEMNEALQAIWGSDFPYSDT</sequence>
<evidence type="ECO:0000256" key="1">
    <source>
        <dbReference type="ARBA" id="ARBA00023118"/>
    </source>
</evidence>
<dbReference type="Proteomes" id="UP001596098">
    <property type="component" value="Unassembled WGS sequence"/>
</dbReference>
<evidence type="ECO:0000313" key="3">
    <source>
        <dbReference type="Proteomes" id="UP001596098"/>
    </source>
</evidence>
<comment type="caution">
    <text evidence="2">The sequence shown here is derived from an EMBL/GenBank/DDBJ whole genome shotgun (WGS) entry which is preliminary data.</text>
</comment>
<dbReference type="InterPro" id="IPR006116">
    <property type="entry name" value="NT_2-5OAS_ClassI-CCAase"/>
</dbReference>
<proteinExistence type="predicted"/>
<evidence type="ECO:0008006" key="4">
    <source>
        <dbReference type="Google" id="ProtNLM"/>
    </source>
</evidence>
<dbReference type="RefSeq" id="WP_128221995.1">
    <property type="nucleotide sequence ID" value="NZ_CP034929.1"/>
</dbReference>
<organism evidence="2 3">
    <name type="scientific">Nocardioides yefusunii</name>
    <dbReference type="NCBI Taxonomy" id="2500546"/>
    <lineage>
        <taxon>Bacteria</taxon>
        <taxon>Bacillati</taxon>
        <taxon>Actinomycetota</taxon>
        <taxon>Actinomycetes</taxon>
        <taxon>Propionibacteriales</taxon>
        <taxon>Nocardioidaceae</taxon>
        <taxon>Nocardioides</taxon>
    </lineage>
</organism>
<name>A0ABW1QZH0_9ACTN</name>
<gene>
    <name evidence="2" type="ORF">ACFPWU_14680</name>
</gene>
<dbReference type="CDD" id="cd05400">
    <property type="entry name" value="NT_2-5OAS_ClassI-CCAase"/>
    <property type="match status" value="1"/>
</dbReference>
<reference evidence="3" key="1">
    <citation type="journal article" date="2019" name="Int. J. Syst. Evol. Microbiol.">
        <title>The Global Catalogue of Microorganisms (GCM) 10K type strain sequencing project: providing services to taxonomists for standard genome sequencing and annotation.</title>
        <authorList>
            <consortium name="The Broad Institute Genomics Platform"/>
            <consortium name="The Broad Institute Genome Sequencing Center for Infectious Disease"/>
            <person name="Wu L."/>
            <person name="Ma J."/>
        </authorList>
    </citation>
    <scope>NUCLEOTIDE SEQUENCE [LARGE SCALE GENOMIC DNA]</scope>
    <source>
        <strain evidence="3">DFY28</strain>
    </source>
</reference>
<accession>A0ABW1QZH0</accession>
<evidence type="ECO:0000313" key="2">
    <source>
        <dbReference type="EMBL" id="MFC6154909.1"/>
    </source>
</evidence>
<protein>
    <recommendedName>
        <fullName evidence="4">Nucleotidyltransferase</fullName>
    </recommendedName>
</protein>
<keyword evidence="3" id="KW-1185">Reference proteome</keyword>